<organism evidence="1 2">
    <name type="scientific">Phytohabitans suffuscus</name>
    <dbReference type="NCBI Taxonomy" id="624315"/>
    <lineage>
        <taxon>Bacteria</taxon>
        <taxon>Bacillati</taxon>
        <taxon>Actinomycetota</taxon>
        <taxon>Actinomycetes</taxon>
        <taxon>Micromonosporales</taxon>
        <taxon>Micromonosporaceae</taxon>
    </lineage>
</organism>
<sequence length="102" mass="11359">MLRSSECEHLKDGPTDRDWTTRYRRRVPDLIRPVAKLTPRLGARDGPRTLRKIWPAGATPGLLSGTRGTLWSPHNVPVVPLSTARGLICPDWSVDRGTDPPL</sequence>
<dbReference type="AlphaFoldDB" id="A0A6F8YAK1"/>
<evidence type="ECO:0000313" key="1">
    <source>
        <dbReference type="EMBL" id="BCB82981.1"/>
    </source>
</evidence>
<keyword evidence="2" id="KW-1185">Reference proteome</keyword>
<reference evidence="1 2" key="2">
    <citation type="submission" date="2020-03" db="EMBL/GenBank/DDBJ databases">
        <authorList>
            <person name="Ichikawa N."/>
            <person name="Kimura A."/>
            <person name="Kitahashi Y."/>
            <person name="Uohara A."/>
        </authorList>
    </citation>
    <scope>NUCLEOTIDE SEQUENCE [LARGE SCALE GENOMIC DNA]</scope>
    <source>
        <strain evidence="1 2">NBRC 105367</strain>
    </source>
</reference>
<reference evidence="1 2" key="1">
    <citation type="submission" date="2020-03" db="EMBL/GenBank/DDBJ databases">
        <title>Whole genome shotgun sequence of Phytohabitans suffuscus NBRC 105367.</title>
        <authorList>
            <person name="Komaki H."/>
            <person name="Tamura T."/>
        </authorList>
    </citation>
    <scope>NUCLEOTIDE SEQUENCE [LARGE SCALE GENOMIC DNA]</scope>
    <source>
        <strain evidence="1 2">NBRC 105367</strain>
    </source>
</reference>
<proteinExistence type="predicted"/>
<dbReference type="Proteomes" id="UP000503011">
    <property type="component" value="Chromosome"/>
</dbReference>
<evidence type="ECO:0000313" key="2">
    <source>
        <dbReference type="Proteomes" id="UP000503011"/>
    </source>
</evidence>
<gene>
    <name evidence="1" type="ORF">Psuf_002940</name>
</gene>
<dbReference type="EMBL" id="AP022871">
    <property type="protein sequence ID" value="BCB82981.1"/>
    <property type="molecule type" value="Genomic_DNA"/>
</dbReference>
<dbReference type="KEGG" id="psuu:Psuf_002940"/>
<name>A0A6F8YAK1_9ACTN</name>
<protein>
    <submittedName>
        <fullName evidence="1">Uncharacterized protein</fullName>
    </submittedName>
</protein>
<accession>A0A6F8YAK1</accession>